<gene>
    <name evidence="1" type="ORF">APZ42_009246</name>
</gene>
<comment type="caution">
    <text evidence="1">The sequence shown here is derived from an EMBL/GenBank/DDBJ whole genome shotgun (WGS) entry which is preliminary data.</text>
</comment>
<reference evidence="1 2" key="1">
    <citation type="submission" date="2016-03" db="EMBL/GenBank/DDBJ databases">
        <title>EvidentialGene: Evidence-directed Construction of Genes on Genomes.</title>
        <authorList>
            <person name="Gilbert D.G."/>
            <person name="Choi J.-H."/>
            <person name="Mockaitis K."/>
            <person name="Colbourne J."/>
            <person name="Pfrender M."/>
        </authorList>
    </citation>
    <scope>NUCLEOTIDE SEQUENCE [LARGE SCALE GENOMIC DNA]</scope>
    <source>
        <strain evidence="1 2">Xinb3</strain>
        <tissue evidence="1">Complete organism</tissue>
    </source>
</reference>
<evidence type="ECO:0000313" key="1">
    <source>
        <dbReference type="EMBL" id="KZR96421.1"/>
    </source>
</evidence>
<dbReference type="AlphaFoldDB" id="A0A164E4K1"/>
<accession>A0A164E4K1</accession>
<protein>
    <submittedName>
        <fullName evidence="1">Uncharacterized protein</fullName>
    </submittedName>
</protein>
<name>A0A164E4K1_9CRUS</name>
<dbReference type="Proteomes" id="UP000076858">
    <property type="component" value="Unassembled WGS sequence"/>
</dbReference>
<evidence type="ECO:0000313" key="2">
    <source>
        <dbReference type="Proteomes" id="UP000076858"/>
    </source>
</evidence>
<organism evidence="1 2">
    <name type="scientific">Daphnia magna</name>
    <dbReference type="NCBI Taxonomy" id="35525"/>
    <lineage>
        <taxon>Eukaryota</taxon>
        <taxon>Metazoa</taxon>
        <taxon>Ecdysozoa</taxon>
        <taxon>Arthropoda</taxon>
        <taxon>Crustacea</taxon>
        <taxon>Branchiopoda</taxon>
        <taxon>Diplostraca</taxon>
        <taxon>Cladocera</taxon>
        <taxon>Anomopoda</taxon>
        <taxon>Daphniidae</taxon>
        <taxon>Daphnia</taxon>
    </lineage>
</organism>
<proteinExistence type="predicted"/>
<keyword evidence="2" id="KW-1185">Reference proteome</keyword>
<dbReference type="EMBL" id="LRGB01024977">
    <property type="protein sequence ID" value="KZR96421.1"/>
    <property type="molecule type" value="Genomic_DNA"/>
</dbReference>
<sequence>MPFKITLSFFPHQDAAKVLIFLIKRFQTVLYHSAIIFNGFFRFLNLGFIGEVDCLQFPPLVFRFFFSNVVAL</sequence>